<dbReference type="InterPro" id="IPR010093">
    <property type="entry name" value="SinI_DNA-bd"/>
</dbReference>
<protein>
    <submittedName>
        <fullName evidence="2">Excisionase family DNA-binding protein</fullName>
    </submittedName>
</protein>
<organism evidence="2 3">
    <name type="scientific">Lutimaribacter marinistellae</name>
    <dbReference type="NCBI Taxonomy" id="1820329"/>
    <lineage>
        <taxon>Bacteria</taxon>
        <taxon>Pseudomonadati</taxon>
        <taxon>Pseudomonadota</taxon>
        <taxon>Alphaproteobacteria</taxon>
        <taxon>Rhodobacterales</taxon>
        <taxon>Roseobacteraceae</taxon>
        <taxon>Lutimaribacter</taxon>
    </lineage>
</organism>
<accession>A0ABV7THI3</accession>
<dbReference type="NCBIfam" id="TIGR01764">
    <property type="entry name" value="excise"/>
    <property type="match status" value="1"/>
</dbReference>
<name>A0ABV7THI3_9RHOB</name>
<feature type="domain" description="Helix-turn-helix" evidence="1">
    <location>
        <begin position="8"/>
        <end position="52"/>
    </location>
</feature>
<dbReference type="GO" id="GO:0003677">
    <property type="term" value="F:DNA binding"/>
    <property type="evidence" value="ECO:0007669"/>
    <property type="project" value="UniProtKB-KW"/>
</dbReference>
<dbReference type="Proteomes" id="UP001595629">
    <property type="component" value="Unassembled WGS sequence"/>
</dbReference>
<evidence type="ECO:0000313" key="3">
    <source>
        <dbReference type="Proteomes" id="UP001595629"/>
    </source>
</evidence>
<reference evidence="3" key="1">
    <citation type="journal article" date="2019" name="Int. J. Syst. Evol. Microbiol.">
        <title>The Global Catalogue of Microorganisms (GCM) 10K type strain sequencing project: providing services to taxonomists for standard genome sequencing and annotation.</title>
        <authorList>
            <consortium name="The Broad Institute Genomics Platform"/>
            <consortium name="The Broad Institute Genome Sequencing Center for Infectious Disease"/>
            <person name="Wu L."/>
            <person name="Ma J."/>
        </authorList>
    </citation>
    <scope>NUCLEOTIDE SEQUENCE [LARGE SCALE GENOMIC DNA]</scope>
    <source>
        <strain evidence="3">KCTC 42911</strain>
    </source>
</reference>
<evidence type="ECO:0000313" key="2">
    <source>
        <dbReference type="EMBL" id="MFC3615067.1"/>
    </source>
</evidence>
<keyword evidence="2" id="KW-0238">DNA-binding</keyword>
<sequence>MMAFQGDYTPKQAAEQLNVGLTTIYALLNSGELTSYKVGTRRRIRWESVEAMRKGEPWEPGSCNAHKGGEAA</sequence>
<dbReference type="Pfam" id="PF12728">
    <property type="entry name" value="HTH_17"/>
    <property type="match status" value="1"/>
</dbReference>
<evidence type="ECO:0000259" key="1">
    <source>
        <dbReference type="Pfam" id="PF12728"/>
    </source>
</evidence>
<comment type="caution">
    <text evidence="2">The sequence shown here is derived from an EMBL/GenBank/DDBJ whole genome shotgun (WGS) entry which is preliminary data.</text>
</comment>
<dbReference type="InterPro" id="IPR041657">
    <property type="entry name" value="HTH_17"/>
</dbReference>
<dbReference type="EMBL" id="JBHRXI010000016">
    <property type="protein sequence ID" value="MFC3615067.1"/>
    <property type="molecule type" value="Genomic_DNA"/>
</dbReference>
<gene>
    <name evidence="2" type="ORF">ACFORG_14965</name>
</gene>
<proteinExistence type="predicted"/>
<keyword evidence="3" id="KW-1185">Reference proteome</keyword>
<dbReference type="SUPFAM" id="SSF46955">
    <property type="entry name" value="Putative DNA-binding domain"/>
    <property type="match status" value="1"/>
</dbReference>
<dbReference type="RefSeq" id="WP_386736337.1">
    <property type="nucleotide sequence ID" value="NZ_JBHRXI010000016.1"/>
</dbReference>
<dbReference type="InterPro" id="IPR009061">
    <property type="entry name" value="DNA-bd_dom_put_sf"/>
</dbReference>